<accession>A0AAE0NAF4</accession>
<dbReference type="Proteomes" id="UP001287356">
    <property type="component" value="Unassembled WGS sequence"/>
</dbReference>
<dbReference type="AlphaFoldDB" id="A0AAE0NAF4"/>
<dbReference type="InterPro" id="IPR013950">
    <property type="entry name" value="Mis14/Nsl1"/>
</dbReference>
<dbReference type="GO" id="GO:0000444">
    <property type="term" value="C:MIS12/MIND type complex"/>
    <property type="evidence" value="ECO:0007669"/>
    <property type="project" value="TreeGrafter"/>
</dbReference>
<evidence type="ECO:0000313" key="1">
    <source>
        <dbReference type="EMBL" id="KAK3376736.1"/>
    </source>
</evidence>
<evidence type="ECO:0008006" key="3">
    <source>
        <dbReference type="Google" id="ProtNLM"/>
    </source>
</evidence>
<protein>
    <recommendedName>
        <fullName evidence="3">Kinetochore protein mis14</fullName>
    </recommendedName>
</protein>
<proteinExistence type="predicted"/>
<comment type="caution">
    <text evidence="1">The sequence shown here is derived from an EMBL/GenBank/DDBJ whole genome shotgun (WGS) entry which is preliminary data.</text>
</comment>
<dbReference type="PANTHER" id="PTHR31749:SF3">
    <property type="entry name" value="KINETOCHORE-ASSOCIATED PROTEIN NSL1 HOMOLOG"/>
    <property type="match status" value="1"/>
</dbReference>
<dbReference type="EMBL" id="JAULSN010000003">
    <property type="protein sequence ID" value="KAK3376736.1"/>
    <property type="molecule type" value="Genomic_DNA"/>
</dbReference>
<evidence type="ECO:0000313" key="2">
    <source>
        <dbReference type="Proteomes" id="UP001287356"/>
    </source>
</evidence>
<name>A0AAE0NAF4_9PEZI</name>
<dbReference type="Pfam" id="PF08641">
    <property type="entry name" value="Mis14"/>
    <property type="match status" value="1"/>
</dbReference>
<reference evidence="1" key="2">
    <citation type="submission" date="2023-06" db="EMBL/GenBank/DDBJ databases">
        <authorList>
            <consortium name="Lawrence Berkeley National Laboratory"/>
            <person name="Haridas S."/>
            <person name="Hensen N."/>
            <person name="Bonometti L."/>
            <person name="Westerberg I."/>
            <person name="Brannstrom I.O."/>
            <person name="Guillou S."/>
            <person name="Cros-Aarteil S."/>
            <person name="Calhoun S."/>
            <person name="Kuo A."/>
            <person name="Mondo S."/>
            <person name="Pangilinan J."/>
            <person name="Riley R."/>
            <person name="Labutti K."/>
            <person name="Andreopoulos B."/>
            <person name="Lipzen A."/>
            <person name="Chen C."/>
            <person name="Yanf M."/>
            <person name="Daum C."/>
            <person name="Ng V."/>
            <person name="Clum A."/>
            <person name="Steindorff A."/>
            <person name="Ohm R."/>
            <person name="Martin F."/>
            <person name="Silar P."/>
            <person name="Natvig D."/>
            <person name="Lalanne C."/>
            <person name="Gautier V."/>
            <person name="Ament-Velasquez S.L."/>
            <person name="Kruys A."/>
            <person name="Hutchinson M.I."/>
            <person name="Powell A.J."/>
            <person name="Barry K."/>
            <person name="Miller A.N."/>
            <person name="Grigoriev I.V."/>
            <person name="Debuchy R."/>
            <person name="Gladieux P."/>
            <person name="Thoren M.H."/>
            <person name="Johannesson H."/>
        </authorList>
    </citation>
    <scope>NUCLEOTIDE SEQUENCE</scope>
    <source>
        <strain evidence="1">CBS 958.72</strain>
    </source>
</reference>
<keyword evidence="2" id="KW-1185">Reference proteome</keyword>
<gene>
    <name evidence="1" type="ORF">B0T24DRAFT_227578</name>
</gene>
<organism evidence="1 2">
    <name type="scientific">Lasiosphaeria ovina</name>
    <dbReference type="NCBI Taxonomy" id="92902"/>
    <lineage>
        <taxon>Eukaryota</taxon>
        <taxon>Fungi</taxon>
        <taxon>Dikarya</taxon>
        <taxon>Ascomycota</taxon>
        <taxon>Pezizomycotina</taxon>
        <taxon>Sordariomycetes</taxon>
        <taxon>Sordariomycetidae</taxon>
        <taxon>Sordariales</taxon>
        <taxon>Lasiosphaeriaceae</taxon>
        <taxon>Lasiosphaeria</taxon>
    </lineage>
</organism>
<sequence length="236" mass="25838">MESTSTVHRRIELQAPEDFAYLINNVRRAAADSINAAFPPVEGADGQEDELRVRIEEMVNNYIIQTFTLAAPNLTINGMPVDPELFFSSSSSLESPAAGGIFFTPAPEEQYEAFDSRKRARVEDLAREEEDLLRSIAALKRRVPQATASAWAVATKTGLATDDAAVEAVRTRVETDGALSGKKTLEGLGPLDRQDVVEQHFETAVESLGRLKRDMPATVAKMERARVAAGYVATER</sequence>
<dbReference type="GO" id="GO:0000070">
    <property type="term" value="P:mitotic sister chromatid segregation"/>
    <property type="evidence" value="ECO:0007669"/>
    <property type="project" value="InterPro"/>
</dbReference>
<reference evidence="1" key="1">
    <citation type="journal article" date="2023" name="Mol. Phylogenet. Evol.">
        <title>Genome-scale phylogeny and comparative genomics of the fungal order Sordariales.</title>
        <authorList>
            <person name="Hensen N."/>
            <person name="Bonometti L."/>
            <person name="Westerberg I."/>
            <person name="Brannstrom I.O."/>
            <person name="Guillou S."/>
            <person name="Cros-Aarteil S."/>
            <person name="Calhoun S."/>
            <person name="Haridas S."/>
            <person name="Kuo A."/>
            <person name="Mondo S."/>
            <person name="Pangilinan J."/>
            <person name="Riley R."/>
            <person name="LaButti K."/>
            <person name="Andreopoulos B."/>
            <person name="Lipzen A."/>
            <person name="Chen C."/>
            <person name="Yan M."/>
            <person name="Daum C."/>
            <person name="Ng V."/>
            <person name="Clum A."/>
            <person name="Steindorff A."/>
            <person name="Ohm R.A."/>
            <person name="Martin F."/>
            <person name="Silar P."/>
            <person name="Natvig D.O."/>
            <person name="Lalanne C."/>
            <person name="Gautier V."/>
            <person name="Ament-Velasquez S.L."/>
            <person name="Kruys A."/>
            <person name="Hutchinson M.I."/>
            <person name="Powell A.J."/>
            <person name="Barry K."/>
            <person name="Miller A.N."/>
            <person name="Grigoriev I.V."/>
            <person name="Debuchy R."/>
            <person name="Gladieux P."/>
            <person name="Hiltunen Thoren M."/>
            <person name="Johannesson H."/>
        </authorList>
    </citation>
    <scope>NUCLEOTIDE SEQUENCE</scope>
    <source>
        <strain evidence="1">CBS 958.72</strain>
    </source>
</reference>
<dbReference type="PANTHER" id="PTHR31749">
    <property type="entry name" value="KINETOCHORE-ASSOCIATED PROTEIN NSL1 HOMOLOG"/>
    <property type="match status" value="1"/>
</dbReference>